<feature type="compositionally biased region" description="Acidic residues" evidence="1">
    <location>
        <begin position="308"/>
        <end position="369"/>
    </location>
</feature>
<protein>
    <recommendedName>
        <fullName evidence="4">F-box domain-containing protein</fullName>
    </recommendedName>
</protein>
<evidence type="ECO:0000256" key="1">
    <source>
        <dbReference type="SAM" id="MobiDB-lite"/>
    </source>
</evidence>
<dbReference type="OrthoDB" id="5421601at2759"/>
<reference evidence="2 3" key="1">
    <citation type="journal article" date="2015" name="Genome Announc.">
        <title>Draft Genome Sequence and Gene Annotation of the Entomopathogenic Fungus Verticillium hemipterigenum.</title>
        <authorList>
            <person name="Horn F."/>
            <person name="Habel A."/>
            <person name="Scharf D.H."/>
            <person name="Dworschak J."/>
            <person name="Brakhage A.A."/>
            <person name="Guthke R."/>
            <person name="Hertweck C."/>
            <person name="Linde J."/>
        </authorList>
    </citation>
    <scope>NUCLEOTIDE SEQUENCE [LARGE SCALE GENOMIC DNA]</scope>
</reference>
<feature type="region of interest" description="Disordered" evidence="1">
    <location>
        <begin position="296"/>
        <end position="380"/>
    </location>
</feature>
<keyword evidence="3" id="KW-1185">Reference proteome</keyword>
<organism evidence="2 3">
    <name type="scientific">[Torrubiella] hemipterigena</name>
    <dbReference type="NCBI Taxonomy" id="1531966"/>
    <lineage>
        <taxon>Eukaryota</taxon>
        <taxon>Fungi</taxon>
        <taxon>Dikarya</taxon>
        <taxon>Ascomycota</taxon>
        <taxon>Pezizomycotina</taxon>
        <taxon>Sordariomycetes</taxon>
        <taxon>Hypocreomycetidae</taxon>
        <taxon>Hypocreales</taxon>
        <taxon>Clavicipitaceae</taxon>
        <taxon>Clavicipitaceae incertae sedis</taxon>
        <taxon>'Torrubiella' clade</taxon>
    </lineage>
</organism>
<dbReference type="HOGENOM" id="CLU_038735_0_0_1"/>
<sequence>MSLQKLPFDVLHQIWQLVSPYDFEACAKTCKFLYTTAKPLLPRHNALRKQYRSFRLPERNGLTGNTSLEPYTLPQLLCDIAVDPIIAEYILHLDLENRESLNLVYEEESDWEAVVRAKLEAHSDALLQLMCKSPYFAQLNIPESKIKDWFNCILMESADFEDGQSIDFAAAFLLSLLPNLESLALSRDWLAVTVRPDPDGEDVYYSEEEDEDEDEDEINAVLLAKKTAPLVRKFIHYMVEQANREDLTGQPLSKLHTLRPIRGVDTQFGDNLVSIFPFLTLKSLRRVFHDFGTLDVSDFPSAENNVDSSEDSEEDNENDSDEESEEEGDDDDEASNEEDDDGASENEQEADSEDEAQEDDEDEEDDNVDDEWRSAENGPRQYDALGATVELMALDHCIISPGACQPFFSNMERLTVLQYRHHTMESFGQEWDADEFLQALASTPAAPSLEKLAILAGMVWDDGSPIRSPLHGFQSLQHLEVDGVFFGHNPDWEEAAPALHSLLPPSLRVFVLHISTENYECVEDLFSAFKDEREKCFPLLERVELRVRHVDFMGCPVEEHEERLAKLKSIADVHGLTVTVVSEEEHSSHSM</sequence>
<name>A0A0A1T5T0_9HYPO</name>
<accession>A0A0A1T5T0</accession>
<dbReference type="Proteomes" id="UP000039046">
    <property type="component" value="Unassembled WGS sequence"/>
</dbReference>
<dbReference type="EMBL" id="CDHN01000001">
    <property type="protein sequence ID" value="CEJ80679.1"/>
    <property type="molecule type" value="Genomic_DNA"/>
</dbReference>
<evidence type="ECO:0008006" key="4">
    <source>
        <dbReference type="Google" id="ProtNLM"/>
    </source>
</evidence>
<dbReference type="AlphaFoldDB" id="A0A0A1T5T0"/>
<gene>
    <name evidence="2" type="ORF">VHEMI00850</name>
</gene>
<proteinExistence type="predicted"/>
<evidence type="ECO:0000313" key="3">
    <source>
        <dbReference type="Proteomes" id="UP000039046"/>
    </source>
</evidence>
<evidence type="ECO:0000313" key="2">
    <source>
        <dbReference type="EMBL" id="CEJ80679.1"/>
    </source>
</evidence>
<dbReference type="STRING" id="1531966.A0A0A1T5T0"/>